<dbReference type="EMBL" id="LVKK01000015">
    <property type="protein sequence ID" value="OAG42585.1"/>
    <property type="molecule type" value="Genomic_DNA"/>
</dbReference>
<keyword evidence="3" id="KW-1185">Reference proteome</keyword>
<dbReference type="GeneID" id="34598341"/>
<evidence type="ECO:0000313" key="2">
    <source>
        <dbReference type="EMBL" id="OAG42585.1"/>
    </source>
</evidence>
<sequence>MPSAVEYLTSPQQNFNYESDPIAAMTSYARMMHMHTKQQMDAATRSARRRSPPVGVDAHANAGLSKQTPFLSLSVQARQLYHREAVGIYTKRVTELSVSMTE</sequence>
<dbReference type="RefSeq" id="XP_022514537.1">
    <property type="nucleotide sequence ID" value="XM_022653144.1"/>
</dbReference>
<evidence type="ECO:0000256" key="1">
    <source>
        <dbReference type="SAM" id="MobiDB-lite"/>
    </source>
</evidence>
<dbReference type="Proteomes" id="UP000077002">
    <property type="component" value="Unassembled WGS sequence"/>
</dbReference>
<organism evidence="2 3">
    <name type="scientific">Fonsecaea monophora</name>
    <dbReference type="NCBI Taxonomy" id="254056"/>
    <lineage>
        <taxon>Eukaryota</taxon>
        <taxon>Fungi</taxon>
        <taxon>Dikarya</taxon>
        <taxon>Ascomycota</taxon>
        <taxon>Pezizomycotina</taxon>
        <taxon>Eurotiomycetes</taxon>
        <taxon>Chaetothyriomycetidae</taxon>
        <taxon>Chaetothyriales</taxon>
        <taxon>Herpotrichiellaceae</taxon>
        <taxon>Fonsecaea</taxon>
    </lineage>
</organism>
<comment type="caution">
    <text evidence="2">The sequence shown here is derived from an EMBL/GenBank/DDBJ whole genome shotgun (WGS) entry which is preliminary data.</text>
</comment>
<dbReference type="OrthoDB" id="5218421at2759"/>
<evidence type="ECO:0000313" key="3">
    <source>
        <dbReference type="Proteomes" id="UP000077002"/>
    </source>
</evidence>
<protein>
    <submittedName>
        <fullName evidence="2">Uncharacterized protein</fullName>
    </submittedName>
</protein>
<name>A0A177FE97_9EURO</name>
<dbReference type="AlphaFoldDB" id="A0A177FE97"/>
<gene>
    <name evidence="2" type="ORF">AYO21_03170</name>
</gene>
<reference evidence="2 3" key="1">
    <citation type="submission" date="2016-03" db="EMBL/GenBank/DDBJ databases">
        <title>Draft genome sequence of the Fonsecaea monophora CBS 269.37.</title>
        <authorList>
            <person name="Bombassaro A."/>
            <person name="Vinicius W.A."/>
            <person name="De Hoog S."/>
            <person name="Sun J."/>
            <person name="Souza E.M."/>
            <person name="Raittz R.T."/>
            <person name="Costa F."/>
            <person name="Leao A.C."/>
            <person name="Tadra-Sfeir M.Z."/>
            <person name="Baura V."/>
            <person name="Balsanelli E."/>
            <person name="Pedrosa F.O."/>
            <person name="Moreno L.F."/>
            <person name="Steffens M.B."/>
            <person name="Xi L."/>
            <person name="Bocca A.L."/>
            <person name="Felipe M.S."/>
            <person name="Teixeira M."/>
            <person name="Telles Filho F.Q."/>
            <person name="Azevedo C.M."/>
            <person name="Gomes R."/>
            <person name="Vicente V.A."/>
        </authorList>
    </citation>
    <scope>NUCLEOTIDE SEQUENCE [LARGE SCALE GENOMIC DNA]</scope>
    <source>
        <strain evidence="2 3">CBS 269.37</strain>
    </source>
</reference>
<proteinExistence type="predicted"/>
<feature type="region of interest" description="Disordered" evidence="1">
    <location>
        <begin position="35"/>
        <end position="61"/>
    </location>
</feature>
<accession>A0A177FE97</accession>